<sequence>MEPKKSLLVGTKWGETHAKAYRLCRDIRLVGICGHSNAEQLEAMRKEYNIPYASFNLAELIELTRPDVIDVACNPHYRLEAVQIAVNFDYVKLINLEKPVSLTPQDAYEIERLCREHNKLLTVNHQKKRLPAWCKAKAIIESGEIGIVEFFRASCQGNILEQGTHLMDMVMFFNGYPSIRWVSGQVEELEGMNKSAGAAPDSAVAQICFENDVRASFEFGSCGRDLPGESNKWFRFFVEAYGSRGKIRIGLNSNLETFIYGDDKLPGRTTVEPSEWGVHYVQAMADHLDSLSRYIDQPEKGHMSDLDKSMMSFQAIMGVYKSSLDGGFVQFPQKFQENLVDRLRAASIPYERRRV</sequence>
<dbReference type="Pfam" id="PF01408">
    <property type="entry name" value="GFO_IDH_MocA"/>
    <property type="match status" value="1"/>
</dbReference>
<feature type="domain" description="Gfo/Idh/MocA-like oxidoreductase N-terminal" evidence="1">
    <location>
        <begin position="6"/>
        <end position="125"/>
    </location>
</feature>
<dbReference type="PANTHER" id="PTHR43377">
    <property type="entry name" value="BILIVERDIN REDUCTASE A"/>
    <property type="match status" value="1"/>
</dbReference>
<keyword evidence="3" id="KW-1185">Reference proteome</keyword>
<dbReference type="SUPFAM" id="SSF55347">
    <property type="entry name" value="Glyceraldehyde-3-phosphate dehydrogenase-like, C-terminal domain"/>
    <property type="match status" value="1"/>
</dbReference>
<gene>
    <name evidence="2" type="ORF">ACFPYJ_02300</name>
</gene>
<comment type="caution">
    <text evidence="2">The sequence shown here is derived from an EMBL/GenBank/DDBJ whole genome shotgun (WGS) entry which is preliminary data.</text>
</comment>
<reference evidence="3" key="1">
    <citation type="journal article" date="2019" name="Int. J. Syst. Evol. Microbiol.">
        <title>The Global Catalogue of Microorganisms (GCM) 10K type strain sequencing project: providing services to taxonomists for standard genome sequencing and annotation.</title>
        <authorList>
            <consortium name="The Broad Institute Genomics Platform"/>
            <consortium name="The Broad Institute Genome Sequencing Center for Infectious Disease"/>
            <person name="Wu L."/>
            <person name="Ma J."/>
        </authorList>
    </citation>
    <scope>NUCLEOTIDE SEQUENCE [LARGE SCALE GENOMIC DNA]</scope>
    <source>
        <strain evidence="3">CGMCC 1.3240</strain>
    </source>
</reference>
<dbReference type="InterPro" id="IPR051450">
    <property type="entry name" value="Gfo/Idh/MocA_Oxidoreductases"/>
</dbReference>
<dbReference type="PANTHER" id="PTHR43377:SF2">
    <property type="entry name" value="BINDING ROSSMANN FOLD OXIDOREDUCTASE, PUTATIVE (AFU_ORTHOLOGUE AFUA_4G00560)-RELATED"/>
    <property type="match status" value="1"/>
</dbReference>
<accession>A0ABW0VTU6</accession>
<name>A0ABW0VTU6_9BACL</name>
<dbReference type="RefSeq" id="WP_379186431.1">
    <property type="nucleotide sequence ID" value="NZ_JBHSOW010000010.1"/>
</dbReference>
<dbReference type="Gene3D" id="3.30.360.10">
    <property type="entry name" value="Dihydrodipicolinate Reductase, domain 2"/>
    <property type="match status" value="1"/>
</dbReference>
<evidence type="ECO:0000259" key="1">
    <source>
        <dbReference type="Pfam" id="PF01408"/>
    </source>
</evidence>
<proteinExistence type="predicted"/>
<dbReference type="Proteomes" id="UP001596047">
    <property type="component" value="Unassembled WGS sequence"/>
</dbReference>
<dbReference type="InterPro" id="IPR036291">
    <property type="entry name" value="NAD(P)-bd_dom_sf"/>
</dbReference>
<evidence type="ECO:0000313" key="2">
    <source>
        <dbReference type="EMBL" id="MFC5647966.1"/>
    </source>
</evidence>
<dbReference type="InterPro" id="IPR000683">
    <property type="entry name" value="Gfo/Idh/MocA-like_OxRdtase_N"/>
</dbReference>
<organism evidence="2 3">
    <name type="scientific">Paenibacillus solisilvae</name>
    <dbReference type="NCBI Taxonomy" id="2486751"/>
    <lineage>
        <taxon>Bacteria</taxon>
        <taxon>Bacillati</taxon>
        <taxon>Bacillota</taxon>
        <taxon>Bacilli</taxon>
        <taxon>Bacillales</taxon>
        <taxon>Paenibacillaceae</taxon>
        <taxon>Paenibacillus</taxon>
    </lineage>
</organism>
<protein>
    <submittedName>
        <fullName evidence="2">Gfo/Idh/MocA family protein</fullName>
    </submittedName>
</protein>
<evidence type="ECO:0000313" key="3">
    <source>
        <dbReference type="Proteomes" id="UP001596047"/>
    </source>
</evidence>
<dbReference type="Gene3D" id="3.40.50.720">
    <property type="entry name" value="NAD(P)-binding Rossmann-like Domain"/>
    <property type="match status" value="1"/>
</dbReference>
<dbReference type="SUPFAM" id="SSF51735">
    <property type="entry name" value="NAD(P)-binding Rossmann-fold domains"/>
    <property type="match status" value="1"/>
</dbReference>
<dbReference type="EMBL" id="JBHSOW010000010">
    <property type="protein sequence ID" value="MFC5647966.1"/>
    <property type="molecule type" value="Genomic_DNA"/>
</dbReference>